<reference evidence="1 2" key="1">
    <citation type="submission" date="2019-05" db="EMBL/GenBank/DDBJ databases">
        <title>Emergence of the Ug99 lineage of the wheat stem rust pathogen through somatic hybridization.</title>
        <authorList>
            <person name="Li F."/>
            <person name="Upadhyaya N.M."/>
            <person name="Sperschneider J."/>
            <person name="Matny O."/>
            <person name="Nguyen-Phuc H."/>
            <person name="Mago R."/>
            <person name="Raley C."/>
            <person name="Miller M.E."/>
            <person name="Silverstein K.A.T."/>
            <person name="Henningsen E."/>
            <person name="Hirsch C.D."/>
            <person name="Visser B."/>
            <person name="Pretorius Z.A."/>
            <person name="Steffenson B.J."/>
            <person name="Schwessinger B."/>
            <person name="Dodds P.N."/>
            <person name="Figueroa M."/>
        </authorList>
    </citation>
    <scope>NUCLEOTIDE SEQUENCE [LARGE SCALE GENOMIC DNA]</scope>
    <source>
        <strain evidence="1">21-0</strain>
    </source>
</reference>
<keyword evidence="2" id="KW-1185">Reference proteome</keyword>
<dbReference type="AlphaFoldDB" id="A0A5B0QJQ1"/>
<evidence type="ECO:0000313" key="1">
    <source>
        <dbReference type="EMBL" id="KAA1113521.1"/>
    </source>
</evidence>
<evidence type="ECO:0000313" key="2">
    <source>
        <dbReference type="Proteomes" id="UP000324748"/>
    </source>
</evidence>
<sequence length="279" mass="32319">MIMIQSKKYLFCIVLQIMEASRLVLSAYDRCTTTGKLPLEESITPSETGVIRDHKNCLGPNSAIVGATQIEYRGKGLERDQGTDSDDELLENRKLTPMESDLTNIRREIRHLGKMYGSDHHMKLIGSLKQLYHYLFMEMGSTEESTYLNKWNELSKMLADRGKPDRNRPLVGGRLMFVLFLLGDYMKQYKPISSEFHKHIHIFQDNNLSGIVKAFMEFRILSNWWFEPIDFIPTLELISNEALKPFSRFMKGLDKEVRYRAVFACLSAMMEPIQDDTKS</sequence>
<dbReference type="Proteomes" id="UP000324748">
    <property type="component" value="Unassembled WGS sequence"/>
</dbReference>
<proteinExistence type="predicted"/>
<gene>
    <name evidence="1" type="ORF">PGT21_032958</name>
</gene>
<accession>A0A5B0QJQ1</accession>
<comment type="caution">
    <text evidence="1">The sequence shown here is derived from an EMBL/GenBank/DDBJ whole genome shotgun (WGS) entry which is preliminary data.</text>
</comment>
<dbReference type="EMBL" id="VSWC01000015">
    <property type="protein sequence ID" value="KAA1113521.1"/>
    <property type="molecule type" value="Genomic_DNA"/>
</dbReference>
<dbReference type="OrthoDB" id="10571081at2759"/>
<protein>
    <submittedName>
        <fullName evidence="1">Uncharacterized protein</fullName>
    </submittedName>
</protein>
<organism evidence="1 2">
    <name type="scientific">Puccinia graminis f. sp. tritici</name>
    <dbReference type="NCBI Taxonomy" id="56615"/>
    <lineage>
        <taxon>Eukaryota</taxon>
        <taxon>Fungi</taxon>
        <taxon>Dikarya</taxon>
        <taxon>Basidiomycota</taxon>
        <taxon>Pucciniomycotina</taxon>
        <taxon>Pucciniomycetes</taxon>
        <taxon>Pucciniales</taxon>
        <taxon>Pucciniaceae</taxon>
        <taxon>Puccinia</taxon>
    </lineage>
</organism>
<name>A0A5B0QJQ1_PUCGR</name>